<accession>A0A1R3GXH4</accession>
<protein>
    <submittedName>
        <fullName evidence="1">Uncharacterized protein</fullName>
    </submittedName>
</protein>
<organism evidence="1 2">
    <name type="scientific">Corchorus olitorius</name>
    <dbReference type="NCBI Taxonomy" id="93759"/>
    <lineage>
        <taxon>Eukaryota</taxon>
        <taxon>Viridiplantae</taxon>
        <taxon>Streptophyta</taxon>
        <taxon>Embryophyta</taxon>
        <taxon>Tracheophyta</taxon>
        <taxon>Spermatophyta</taxon>
        <taxon>Magnoliopsida</taxon>
        <taxon>eudicotyledons</taxon>
        <taxon>Gunneridae</taxon>
        <taxon>Pentapetalae</taxon>
        <taxon>rosids</taxon>
        <taxon>malvids</taxon>
        <taxon>Malvales</taxon>
        <taxon>Malvaceae</taxon>
        <taxon>Grewioideae</taxon>
        <taxon>Apeibeae</taxon>
        <taxon>Corchorus</taxon>
    </lineage>
</organism>
<comment type="caution">
    <text evidence="1">The sequence shown here is derived from an EMBL/GenBank/DDBJ whole genome shotgun (WGS) entry which is preliminary data.</text>
</comment>
<reference evidence="2" key="1">
    <citation type="submission" date="2013-09" db="EMBL/GenBank/DDBJ databases">
        <title>Corchorus olitorius genome sequencing.</title>
        <authorList>
            <person name="Alam M."/>
            <person name="Haque M.S."/>
            <person name="Islam M.S."/>
            <person name="Emdad E.M."/>
            <person name="Islam M.M."/>
            <person name="Ahmed B."/>
            <person name="Halim A."/>
            <person name="Hossen Q.M.M."/>
            <person name="Hossain M.Z."/>
            <person name="Ahmed R."/>
            <person name="Khan M.M."/>
            <person name="Islam R."/>
            <person name="Rashid M.M."/>
            <person name="Khan S.A."/>
            <person name="Rahman M.S."/>
            <person name="Alam M."/>
            <person name="Yahiya A.S."/>
            <person name="Khan M.S."/>
            <person name="Azam M.S."/>
            <person name="Haque T."/>
            <person name="Lashkar M.Z.H."/>
            <person name="Akhand A.I."/>
            <person name="Morshed G."/>
            <person name="Roy S."/>
            <person name="Uddin K.S."/>
            <person name="Rabeya T."/>
            <person name="Hossain A.S."/>
            <person name="Chowdhury A."/>
            <person name="Snigdha A.R."/>
            <person name="Mortoza M.S."/>
            <person name="Matin S.A."/>
            <person name="Hoque S.M.E."/>
            <person name="Islam M.K."/>
            <person name="Roy D.K."/>
            <person name="Haider R."/>
            <person name="Moosa M.M."/>
            <person name="Elias S.M."/>
            <person name="Hasan A.M."/>
            <person name="Jahan S."/>
            <person name="Shafiuddin M."/>
            <person name="Mahmood N."/>
            <person name="Shommy N.S."/>
        </authorList>
    </citation>
    <scope>NUCLEOTIDE SEQUENCE [LARGE SCALE GENOMIC DNA]</scope>
    <source>
        <strain evidence="2">cv. O-4</strain>
    </source>
</reference>
<keyword evidence="2" id="KW-1185">Reference proteome</keyword>
<gene>
    <name evidence="1" type="ORF">COLO4_32935</name>
</gene>
<sequence>MADLESGTLQRFPLSSPTKVASIHLELHVSASSRFQHQINGLIGTKQNPGSSHVNVELSGVLMEDFRGEIRDIDEE</sequence>
<evidence type="ECO:0000313" key="1">
    <source>
        <dbReference type="EMBL" id="OMO62700.1"/>
    </source>
</evidence>
<evidence type="ECO:0000313" key="2">
    <source>
        <dbReference type="Proteomes" id="UP000187203"/>
    </source>
</evidence>
<dbReference type="AlphaFoldDB" id="A0A1R3GXH4"/>
<dbReference type="Proteomes" id="UP000187203">
    <property type="component" value="Unassembled WGS sequence"/>
</dbReference>
<proteinExistence type="predicted"/>
<name>A0A1R3GXH4_9ROSI</name>
<dbReference type="EMBL" id="AWUE01021328">
    <property type="protein sequence ID" value="OMO62700.1"/>
    <property type="molecule type" value="Genomic_DNA"/>
</dbReference>